<dbReference type="SUPFAM" id="SSF81301">
    <property type="entry name" value="Nucleotidyltransferase"/>
    <property type="match status" value="1"/>
</dbReference>
<reference evidence="1 2" key="1">
    <citation type="submission" date="2017-04" db="EMBL/GenBank/DDBJ databases">
        <authorList>
            <person name="Afonso C.L."/>
            <person name="Miller P.J."/>
            <person name="Scott M.A."/>
            <person name="Spackman E."/>
            <person name="Goraichik I."/>
            <person name="Dimitrov K.M."/>
            <person name="Suarez D.L."/>
            <person name="Swayne D.E."/>
        </authorList>
    </citation>
    <scope>NUCLEOTIDE SEQUENCE [LARGE SCALE GENOMIC DNA]</scope>
    <source>
        <strain evidence="1 2">DSM 11270</strain>
    </source>
</reference>
<sequence length="205" mass="23929">MHRVSFNCVSCRLKIKLIYYFLDGCGYMKEFMEDGNLFPGIHSYSYETFEEQFVAEFTTSSTRGEIYKGLKEWLRLLMDVLSPRYIWLDGSYLTTKIDPNDIDLVVFYRPEDIMKLGEDGTRQLGNIINQISLKYDCDAYFCYTLDHLSPEDVAAKFKGQEKIMQTYWMGQFGFDRTRKPKGIIEINKEVIEKMLGGVKNDIASE</sequence>
<evidence type="ECO:0000313" key="2">
    <source>
        <dbReference type="Proteomes" id="UP000192731"/>
    </source>
</evidence>
<dbReference type="AlphaFoldDB" id="A0A1W1V603"/>
<dbReference type="Pfam" id="PF22014">
    <property type="entry name" value="DUF6932"/>
    <property type="match status" value="1"/>
</dbReference>
<proteinExistence type="predicted"/>
<gene>
    <name evidence="1" type="ORF">SAMN00017405_0528</name>
</gene>
<evidence type="ECO:0000313" key="1">
    <source>
        <dbReference type="EMBL" id="SMB88798.1"/>
    </source>
</evidence>
<protein>
    <submittedName>
        <fullName evidence="1">Uncharacterized protein</fullName>
    </submittedName>
</protein>
<dbReference type="EMBL" id="FWWT01000016">
    <property type="protein sequence ID" value="SMB88798.1"/>
    <property type="molecule type" value="Genomic_DNA"/>
</dbReference>
<accession>A0A1W1V603</accession>
<name>A0A1W1V603_DESTI</name>
<dbReference type="InterPro" id="IPR053860">
    <property type="entry name" value="DUF6932"/>
</dbReference>
<dbReference type="InterPro" id="IPR043519">
    <property type="entry name" value="NT_sf"/>
</dbReference>
<dbReference type="Proteomes" id="UP000192731">
    <property type="component" value="Unassembled WGS sequence"/>
</dbReference>
<organism evidence="1 2">
    <name type="scientific">Desulfonispora thiosulfatigenes DSM 11270</name>
    <dbReference type="NCBI Taxonomy" id="656914"/>
    <lineage>
        <taxon>Bacteria</taxon>
        <taxon>Bacillati</taxon>
        <taxon>Bacillota</taxon>
        <taxon>Clostridia</taxon>
        <taxon>Eubacteriales</taxon>
        <taxon>Peptococcaceae</taxon>
        <taxon>Desulfonispora</taxon>
    </lineage>
</organism>
<keyword evidence="2" id="KW-1185">Reference proteome</keyword>